<dbReference type="OrthoDB" id="300709at2759"/>
<comment type="similarity">
    <text evidence="1">Belongs to the NmrA-type oxidoreductase family.</text>
</comment>
<keyword evidence="5" id="KW-1185">Reference proteome</keyword>
<evidence type="ECO:0000256" key="2">
    <source>
        <dbReference type="ARBA" id="ARBA00022857"/>
    </source>
</evidence>
<dbReference type="InterPro" id="IPR036291">
    <property type="entry name" value="NAD(P)-bd_dom_sf"/>
</dbReference>
<sequence length="322" mass="34639">MAKLAVVAGATGNVGGSVARQLLKDGWKVRGITRNASSASAKALTDAGAEFTSANYDDVESLAKAFEGANAVFGVTNIFEYLLDGTPEQAADRETNQIINIAKAVAKVPSVEHLVLHTLPGGLKLAGEEFYCPHLDSKDKAADIIKETLPDIAQKTTFLWIGMFSSNFAAYPMMKPFEIPGSYGSHTVMFPISAESRIPFGGDVTTNVGVFVGAILAKPDVSHGKAVLVKTEDGTLQEYVQPFIDVTGRRTTILQITLDQYEQIYGPYGKELGLMFKALGANSDWAGAYSKEYDFVDAKDLGIDESKLVKHAAAVEKDKDKF</sequence>
<dbReference type="Gene3D" id="3.40.50.720">
    <property type="entry name" value="NAD(P)-binding Rossmann-like Domain"/>
    <property type="match status" value="1"/>
</dbReference>
<evidence type="ECO:0000313" key="4">
    <source>
        <dbReference type="EMBL" id="OQN98692.1"/>
    </source>
</evidence>
<organism evidence="4 5">
    <name type="scientific">Cryoendolithus antarcticus</name>
    <dbReference type="NCBI Taxonomy" id="1507870"/>
    <lineage>
        <taxon>Eukaryota</taxon>
        <taxon>Fungi</taxon>
        <taxon>Dikarya</taxon>
        <taxon>Ascomycota</taxon>
        <taxon>Pezizomycotina</taxon>
        <taxon>Dothideomycetes</taxon>
        <taxon>Dothideomycetidae</taxon>
        <taxon>Cladosporiales</taxon>
        <taxon>Cladosporiaceae</taxon>
        <taxon>Cryoendolithus</taxon>
    </lineage>
</organism>
<dbReference type="PANTHER" id="PTHR42748:SF28">
    <property type="entry name" value="NMRA-LIKE DOMAIN-CONTAINING PROTEIN"/>
    <property type="match status" value="1"/>
</dbReference>
<dbReference type="GO" id="GO:0005634">
    <property type="term" value="C:nucleus"/>
    <property type="evidence" value="ECO:0007669"/>
    <property type="project" value="TreeGrafter"/>
</dbReference>
<comment type="caution">
    <text evidence="4">The sequence shown here is derived from an EMBL/GenBank/DDBJ whole genome shotgun (WGS) entry which is preliminary data.</text>
</comment>
<dbReference type="Gene3D" id="3.90.25.10">
    <property type="entry name" value="UDP-galactose 4-epimerase, domain 1"/>
    <property type="match status" value="1"/>
</dbReference>
<keyword evidence="2" id="KW-0521">NADP</keyword>
<dbReference type="SUPFAM" id="SSF51735">
    <property type="entry name" value="NAD(P)-binding Rossmann-fold domains"/>
    <property type="match status" value="1"/>
</dbReference>
<dbReference type="InterPro" id="IPR051164">
    <property type="entry name" value="NmrA-like_oxidored"/>
</dbReference>
<feature type="domain" description="NmrA-like" evidence="3">
    <location>
        <begin position="3"/>
        <end position="284"/>
    </location>
</feature>
<dbReference type="InParanoid" id="A0A1V8SHS5"/>
<evidence type="ECO:0000313" key="5">
    <source>
        <dbReference type="Proteomes" id="UP000192596"/>
    </source>
</evidence>
<dbReference type="PANTHER" id="PTHR42748">
    <property type="entry name" value="NITROGEN METABOLITE REPRESSION PROTEIN NMRA FAMILY MEMBER"/>
    <property type="match status" value="1"/>
</dbReference>
<gene>
    <name evidence="4" type="ORF">B0A48_15358</name>
</gene>
<dbReference type="EMBL" id="NAJO01000044">
    <property type="protein sequence ID" value="OQN98692.1"/>
    <property type="molecule type" value="Genomic_DNA"/>
</dbReference>
<proteinExistence type="inferred from homology"/>
<evidence type="ECO:0000259" key="3">
    <source>
        <dbReference type="Pfam" id="PF05368"/>
    </source>
</evidence>
<dbReference type="InterPro" id="IPR008030">
    <property type="entry name" value="NmrA-like"/>
</dbReference>
<accession>A0A1V8SHS5</accession>
<evidence type="ECO:0000256" key="1">
    <source>
        <dbReference type="ARBA" id="ARBA00006328"/>
    </source>
</evidence>
<reference evidence="5" key="1">
    <citation type="submission" date="2017-03" db="EMBL/GenBank/DDBJ databases">
        <title>Genomes of endolithic fungi from Antarctica.</title>
        <authorList>
            <person name="Coleine C."/>
            <person name="Masonjones S."/>
            <person name="Stajich J.E."/>
        </authorList>
    </citation>
    <scope>NUCLEOTIDE SEQUENCE [LARGE SCALE GENOMIC DNA]</scope>
    <source>
        <strain evidence="5">CCFEE 5527</strain>
    </source>
</reference>
<dbReference type="Pfam" id="PF05368">
    <property type="entry name" value="NmrA"/>
    <property type="match status" value="1"/>
</dbReference>
<name>A0A1V8SHS5_9PEZI</name>
<protein>
    <recommendedName>
        <fullName evidence="3">NmrA-like domain-containing protein</fullName>
    </recommendedName>
</protein>
<dbReference type="Proteomes" id="UP000192596">
    <property type="component" value="Unassembled WGS sequence"/>
</dbReference>
<dbReference type="AlphaFoldDB" id="A0A1V8SHS5"/>
<dbReference type="STRING" id="1507870.A0A1V8SHS5"/>